<keyword evidence="3" id="KW-1185">Reference proteome</keyword>
<dbReference type="EMBL" id="ML977367">
    <property type="protein sequence ID" value="KAF2106083.1"/>
    <property type="molecule type" value="Genomic_DNA"/>
</dbReference>
<sequence>MVPLRSFPILYALCKVLLFITILLLLIVFVCLGLQHCLLFVGCWLCVQIWCGGTTVELSVTSVADFAREHVYTNRVLVAGTKSGRGPFVFLGGRQLVRFVGGRRRNRVLFGLYVHPKRRVQLCICLPSQACPLSLASTVCFLLRMILRHGTARFN</sequence>
<dbReference type="AlphaFoldDB" id="A0A6A5YGK4"/>
<reference evidence="2" key="1">
    <citation type="journal article" date="2020" name="Stud. Mycol.">
        <title>101 Dothideomycetes genomes: a test case for predicting lifestyles and emergence of pathogens.</title>
        <authorList>
            <person name="Haridas S."/>
            <person name="Albert R."/>
            <person name="Binder M."/>
            <person name="Bloem J."/>
            <person name="Labutti K."/>
            <person name="Salamov A."/>
            <person name="Andreopoulos B."/>
            <person name="Baker S."/>
            <person name="Barry K."/>
            <person name="Bills G."/>
            <person name="Bluhm B."/>
            <person name="Cannon C."/>
            <person name="Castanera R."/>
            <person name="Culley D."/>
            <person name="Daum C."/>
            <person name="Ezra D."/>
            <person name="Gonzalez J."/>
            <person name="Henrissat B."/>
            <person name="Kuo A."/>
            <person name="Liang C."/>
            <person name="Lipzen A."/>
            <person name="Lutzoni F."/>
            <person name="Magnuson J."/>
            <person name="Mondo S."/>
            <person name="Nolan M."/>
            <person name="Ohm R."/>
            <person name="Pangilinan J."/>
            <person name="Park H.-J."/>
            <person name="Ramirez L."/>
            <person name="Alfaro M."/>
            <person name="Sun H."/>
            <person name="Tritt A."/>
            <person name="Yoshinaga Y."/>
            <person name="Zwiers L.-H."/>
            <person name="Turgeon B."/>
            <person name="Goodwin S."/>
            <person name="Spatafora J."/>
            <person name="Crous P."/>
            <person name="Grigoriev I."/>
        </authorList>
    </citation>
    <scope>NUCLEOTIDE SEQUENCE</scope>
    <source>
        <strain evidence="2">CBS 627.86</strain>
    </source>
</reference>
<feature type="transmembrane region" description="Helical" evidence="1">
    <location>
        <begin position="12"/>
        <end position="35"/>
    </location>
</feature>
<dbReference type="Proteomes" id="UP000799770">
    <property type="component" value="Unassembled WGS sequence"/>
</dbReference>
<keyword evidence="1" id="KW-1133">Transmembrane helix</keyword>
<keyword evidence="1" id="KW-0812">Transmembrane</keyword>
<evidence type="ECO:0000256" key="1">
    <source>
        <dbReference type="SAM" id="Phobius"/>
    </source>
</evidence>
<evidence type="ECO:0000313" key="2">
    <source>
        <dbReference type="EMBL" id="KAF2106083.1"/>
    </source>
</evidence>
<organism evidence="2 3">
    <name type="scientific">Lophiotrema nucula</name>
    <dbReference type="NCBI Taxonomy" id="690887"/>
    <lineage>
        <taxon>Eukaryota</taxon>
        <taxon>Fungi</taxon>
        <taxon>Dikarya</taxon>
        <taxon>Ascomycota</taxon>
        <taxon>Pezizomycotina</taxon>
        <taxon>Dothideomycetes</taxon>
        <taxon>Pleosporomycetidae</taxon>
        <taxon>Pleosporales</taxon>
        <taxon>Lophiotremataceae</taxon>
        <taxon>Lophiotrema</taxon>
    </lineage>
</organism>
<name>A0A6A5YGK4_9PLEO</name>
<accession>A0A6A5YGK4</accession>
<evidence type="ECO:0000313" key="3">
    <source>
        <dbReference type="Proteomes" id="UP000799770"/>
    </source>
</evidence>
<protein>
    <submittedName>
        <fullName evidence="2">Uncharacterized protein</fullName>
    </submittedName>
</protein>
<proteinExistence type="predicted"/>
<gene>
    <name evidence="2" type="ORF">BDV96DRAFT_591597</name>
</gene>
<keyword evidence="1" id="KW-0472">Membrane</keyword>